<proteinExistence type="predicted"/>
<keyword evidence="2" id="KW-1185">Reference proteome</keyword>
<dbReference type="EMBL" id="JBHTMY010000003">
    <property type="protein sequence ID" value="MFD1316183.1"/>
    <property type="molecule type" value="Genomic_DNA"/>
</dbReference>
<organism evidence="1 2">
    <name type="scientific">Namhaeicola litoreus</name>
    <dbReference type="NCBI Taxonomy" id="1052145"/>
    <lineage>
        <taxon>Bacteria</taxon>
        <taxon>Pseudomonadati</taxon>
        <taxon>Bacteroidota</taxon>
        <taxon>Flavobacteriia</taxon>
        <taxon>Flavobacteriales</taxon>
        <taxon>Flavobacteriaceae</taxon>
        <taxon>Namhaeicola</taxon>
    </lineage>
</organism>
<dbReference type="Proteomes" id="UP001597201">
    <property type="component" value="Unassembled WGS sequence"/>
</dbReference>
<sequence length="226" mass="26361">MTKIMKRFLENNKEFLSDIEHLEKITGKTILKKILANSDEINFLSARSEIKFGKYLAEKFDNNLEYEPNILEKKPDWLVSTNEDKIICEVLRINIPNEKLQTKIKSYEANELNVDTSGCFVGLGCLNQNDLQKVLKKEKTYRDLIINDDFKLIICIDASDWDKKIDVKDIKDSFDFKNDKSPFYHKDFTQNVSGLIVMPYLGDTKFIHNISVKNKLDPKNLEILKM</sequence>
<reference evidence="2" key="1">
    <citation type="journal article" date="2019" name="Int. J. Syst. Evol. Microbiol.">
        <title>The Global Catalogue of Microorganisms (GCM) 10K type strain sequencing project: providing services to taxonomists for standard genome sequencing and annotation.</title>
        <authorList>
            <consortium name="The Broad Institute Genomics Platform"/>
            <consortium name="The Broad Institute Genome Sequencing Center for Infectious Disease"/>
            <person name="Wu L."/>
            <person name="Ma J."/>
        </authorList>
    </citation>
    <scope>NUCLEOTIDE SEQUENCE [LARGE SCALE GENOMIC DNA]</scope>
    <source>
        <strain evidence="2">CCUG 61485</strain>
    </source>
</reference>
<comment type="caution">
    <text evidence="1">The sequence shown here is derived from an EMBL/GenBank/DDBJ whole genome shotgun (WGS) entry which is preliminary data.</text>
</comment>
<name>A0ABW3Y6G7_9FLAO</name>
<evidence type="ECO:0000313" key="1">
    <source>
        <dbReference type="EMBL" id="MFD1316183.1"/>
    </source>
</evidence>
<evidence type="ECO:0000313" key="2">
    <source>
        <dbReference type="Proteomes" id="UP001597201"/>
    </source>
</evidence>
<protein>
    <submittedName>
        <fullName evidence="1">Uncharacterized protein</fullName>
    </submittedName>
</protein>
<dbReference type="RefSeq" id="WP_377178993.1">
    <property type="nucleotide sequence ID" value="NZ_JBHTMY010000003.1"/>
</dbReference>
<accession>A0ABW3Y6G7</accession>
<gene>
    <name evidence="1" type="ORF">ACFQ39_11185</name>
</gene>